<evidence type="ECO:0000259" key="9">
    <source>
        <dbReference type="Pfam" id="PF00501"/>
    </source>
</evidence>
<dbReference type="PROSITE" id="PS00455">
    <property type="entry name" value="AMP_BINDING"/>
    <property type="match status" value="1"/>
</dbReference>
<dbReference type="InterPro" id="IPR025110">
    <property type="entry name" value="AMP-bd_C"/>
</dbReference>
<evidence type="ECO:0000256" key="8">
    <source>
        <dbReference type="SAM" id="Phobius"/>
    </source>
</evidence>
<evidence type="ECO:0000256" key="1">
    <source>
        <dbReference type="ARBA" id="ARBA00004170"/>
    </source>
</evidence>
<evidence type="ECO:0000256" key="5">
    <source>
        <dbReference type="ARBA" id="ARBA00026121"/>
    </source>
</evidence>
<dbReference type="EMBL" id="JAKGBZ010000055">
    <property type="protein sequence ID" value="MCF3948483.1"/>
    <property type="molecule type" value="Genomic_DNA"/>
</dbReference>
<comment type="subcellular location">
    <subcellularLocation>
        <location evidence="1">Membrane</location>
        <topology evidence="1">Peripheral membrane protein</topology>
    </subcellularLocation>
</comment>
<keyword evidence="3" id="KW-0436">Ligase</keyword>
<dbReference type="EC" id="6.2.1.3" evidence="5"/>
<keyword evidence="8" id="KW-1133">Transmembrane helix</keyword>
<organism evidence="11 12">
    <name type="scientific">Acidiphilium iwatense</name>
    <dbReference type="NCBI Taxonomy" id="768198"/>
    <lineage>
        <taxon>Bacteria</taxon>
        <taxon>Pseudomonadati</taxon>
        <taxon>Pseudomonadota</taxon>
        <taxon>Alphaproteobacteria</taxon>
        <taxon>Acetobacterales</taxon>
        <taxon>Acidocellaceae</taxon>
        <taxon>Acidiphilium</taxon>
    </lineage>
</organism>
<dbReference type="PANTHER" id="PTHR43767:SF8">
    <property type="entry name" value="LONG-CHAIN-FATTY-ACID--COA LIGASE"/>
    <property type="match status" value="1"/>
</dbReference>
<dbReference type="InterPro" id="IPR042099">
    <property type="entry name" value="ANL_N_sf"/>
</dbReference>
<sequence length="576" mass="63914">MTMAAQVTERIWLKSYRQGVPATIDDELANTPSLNFLFEKYTADYAEREAFVSIGTAMTYRQTAKRSRAFAAWLQNTGIARGDRVAIMIPNSLQYPICVFGTLLAGGTVVNVNPLYTVRELHHQLADSGAKYLIVFENFAKTAEDALPGTSVERVLITGIGDLLGGLKGIALNVMLRHVQKAVPKHRLRAERFTAALKRGATLPYRRVELGHEDIAFLQYTGGTTGVAKGAMLTHRNIIANMLQAYAWGGDQFHGEQVNNLTLLPLYHIFSLTVNLFMFMVLGGRNVLIANPRDTKRVMMIIRKERFDGMAGINTLFNAFLDNPDFRKLDFSTLRLVIAGGAATQSEVAKRWREVTGRPITEGYGLTECSPVVCINMIDLDRPDHMEFTGTVGLPIPSTEVRMRKTGGEWTAIGEPGEVCVRGPQVMRGYWNRPDETAAILDSEGWLGTGDIGVMDENGYVRLIDRVKDMILVSGFNVYPAEIEDVVMMHPDVMEVAAFGVPDPGSGERVKVVVVPKSDRLTEAELLAHCRKNLTGYKMPKLVEFRHEELPKTPVGKILRRELRQQDAAARDTSGV</sequence>
<dbReference type="Gene3D" id="3.30.300.30">
    <property type="match status" value="1"/>
</dbReference>
<feature type="domain" description="AMP-dependent synthetase/ligase" evidence="9">
    <location>
        <begin position="38"/>
        <end position="431"/>
    </location>
</feature>
<dbReference type="Proteomes" id="UP001521209">
    <property type="component" value="Unassembled WGS sequence"/>
</dbReference>
<dbReference type="Pfam" id="PF00501">
    <property type="entry name" value="AMP-binding"/>
    <property type="match status" value="1"/>
</dbReference>
<protein>
    <recommendedName>
        <fullName evidence="6">Long-chain-fatty-acid--CoA ligase</fullName>
        <ecNumber evidence="5">6.2.1.3</ecNumber>
    </recommendedName>
    <alternativeName>
        <fullName evidence="7">Long-chain acyl-CoA synthetase</fullName>
    </alternativeName>
</protein>
<evidence type="ECO:0000256" key="3">
    <source>
        <dbReference type="ARBA" id="ARBA00022598"/>
    </source>
</evidence>
<dbReference type="PANTHER" id="PTHR43767">
    <property type="entry name" value="LONG-CHAIN-FATTY-ACID--COA LIGASE"/>
    <property type="match status" value="1"/>
</dbReference>
<keyword evidence="8" id="KW-0812">Transmembrane</keyword>
<dbReference type="InterPro" id="IPR050237">
    <property type="entry name" value="ATP-dep_AMP-bd_enzyme"/>
</dbReference>
<evidence type="ECO:0000313" key="12">
    <source>
        <dbReference type="Proteomes" id="UP001521209"/>
    </source>
</evidence>
<dbReference type="CDD" id="cd05936">
    <property type="entry name" value="FC-FACS_FadD_like"/>
    <property type="match status" value="1"/>
</dbReference>
<evidence type="ECO:0000256" key="4">
    <source>
        <dbReference type="ARBA" id="ARBA00023136"/>
    </source>
</evidence>
<feature type="domain" description="AMP-binding enzyme C-terminal" evidence="10">
    <location>
        <begin position="482"/>
        <end position="557"/>
    </location>
</feature>
<dbReference type="InterPro" id="IPR020845">
    <property type="entry name" value="AMP-binding_CS"/>
</dbReference>
<dbReference type="Gene3D" id="3.40.50.12780">
    <property type="entry name" value="N-terminal domain of ligase-like"/>
    <property type="match status" value="1"/>
</dbReference>
<keyword evidence="4 8" id="KW-0472">Membrane</keyword>
<evidence type="ECO:0000256" key="2">
    <source>
        <dbReference type="ARBA" id="ARBA00005005"/>
    </source>
</evidence>
<dbReference type="Pfam" id="PF13193">
    <property type="entry name" value="AMP-binding_C"/>
    <property type="match status" value="1"/>
</dbReference>
<dbReference type="InterPro" id="IPR000873">
    <property type="entry name" value="AMP-dep_synth/lig_dom"/>
</dbReference>
<accession>A0ABS9E2A6</accession>
<keyword evidence="12" id="KW-1185">Reference proteome</keyword>
<evidence type="ECO:0000313" key="11">
    <source>
        <dbReference type="EMBL" id="MCF3948483.1"/>
    </source>
</evidence>
<comment type="caution">
    <text evidence="11">The sequence shown here is derived from an EMBL/GenBank/DDBJ whole genome shotgun (WGS) entry which is preliminary data.</text>
</comment>
<dbReference type="InterPro" id="IPR045851">
    <property type="entry name" value="AMP-bd_C_sf"/>
</dbReference>
<name>A0ABS9E2A6_9PROT</name>
<dbReference type="SUPFAM" id="SSF56801">
    <property type="entry name" value="Acetyl-CoA synthetase-like"/>
    <property type="match status" value="1"/>
</dbReference>
<reference evidence="11 12" key="1">
    <citation type="submission" date="2022-01" db="EMBL/GenBank/DDBJ databases">
        <authorList>
            <person name="Won M."/>
            <person name="Kim S.-J."/>
            <person name="Kwon S.-W."/>
        </authorList>
    </citation>
    <scope>NUCLEOTIDE SEQUENCE [LARGE SCALE GENOMIC DNA]</scope>
    <source>
        <strain evidence="11 12">KCTC 23505</strain>
    </source>
</reference>
<evidence type="ECO:0000256" key="6">
    <source>
        <dbReference type="ARBA" id="ARBA00039545"/>
    </source>
</evidence>
<feature type="transmembrane region" description="Helical" evidence="8">
    <location>
        <begin position="266"/>
        <end position="290"/>
    </location>
</feature>
<evidence type="ECO:0000256" key="7">
    <source>
        <dbReference type="ARBA" id="ARBA00042773"/>
    </source>
</evidence>
<comment type="pathway">
    <text evidence="2">Lipid metabolism; fatty acid beta-oxidation.</text>
</comment>
<evidence type="ECO:0000259" key="10">
    <source>
        <dbReference type="Pfam" id="PF13193"/>
    </source>
</evidence>
<proteinExistence type="predicted"/>
<dbReference type="RefSeq" id="WP_235705765.1">
    <property type="nucleotide sequence ID" value="NZ_JAKGBZ010000055.1"/>
</dbReference>
<gene>
    <name evidence="11" type="ORF">L2A60_17580</name>
</gene>